<sequence>MSLTKKQLAAYQRRTLRKIQQTLLKMAEAWDGMDEFNRSELTALADRADGIAAELLADEEYEE</sequence>
<dbReference type="RefSeq" id="WP_122238951.1">
    <property type="nucleotide sequence ID" value="NZ_RDQM01000014.1"/>
</dbReference>
<dbReference type="Proteomes" id="UP000267521">
    <property type="component" value="Unassembled WGS sequence"/>
</dbReference>
<gene>
    <name evidence="1" type="ORF">EBQ26_10380</name>
</gene>
<accession>A0A3M6PZA2</accession>
<proteinExistence type="predicted"/>
<organism evidence="1 2">
    <name type="scientific">Allofranklinella schreckenbergeri</name>
    <dbReference type="NCBI Taxonomy" id="1076744"/>
    <lineage>
        <taxon>Bacteria</taxon>
        <taxon>Pseudomonadati</taxon>
        <taxon>Pseudomonadota</taxon>
        <taxon>Betaproteobacteria</taxon>
        <taxon>Burkholderiales</taxon>
        <taxon>Comamonadaceae</taxon>
        <taxon>Allofranklinella</taxon>
    </lineage>
</organism>
<reference evidence="1 2" key="1">
    <citation type="submission" date="2018-10" db="EMBL/GenBank/DDBJ databases">
        <title>Comamonadaceae CDC group NO-1 genome sequencing and assembly.</title>
        <authorList>
            <person name="Bernier A.-M."/>
            <person name="Bernard K."/>
        </authorList>
    </citation>
    <scope>NUCLEOTIDE SEQUENCE [LARGE SCALE GENOMIC DNA]</scope>
    <source>
        <strain evidence="1 2">NML970147</strain>
    </source>
</reference>
<dbReference type="EMBL" id="RDQM01000014">
    <property type="protein sequence ID" value="RMW96006.1"/>
    <property type="molecule type" value="Genomic_DNA"/>
</dbReference>
<comment type="caution">
    <text evidence="1">The sequence shown here is derived from an EMBL/GenBank/DDBJ whole genome shotgun (WGS) entry which is preliminary data.</text>
</comment>
<evidence type="ECO:0000313" key="1">
    <source>
        <dbReference type="EMBL" id="RMW96006.1"/>
    </source>
</evidence>
<evidence type="ECO:0000313" key="2">
    <source>
        <dbReference type="Proteomes" id="UP000267521"/>
    </source>
</evidence>
<dbReference type="AlphaFoldDB" id="A0A3M6PZA2"/>
<protein>
    <submittedName>
        <fullName evidence="1">Uncharacterized protein</fullName>
    </submittedName>
</protein>
<name>A0A3M6PZA2_9BURK</name>